<reference evidence="1" key="1">
    <citation type="submission" date="2020-05" db="EMBL/GenBank/DDBJ databases">
        <title>Large-scale comparative analyses of tick genomes elucidate their genetic diversity and vector capacities.</title>
        <authorList>
            <person name="Jia N."/>
            <person name="Wang J."/>
            <person name="Shi W."/>
            <person name="Du L."/>
            <person name="Sun Y."/>
            <person name="Zhan W."/>
            <person name="Jiang J."/>
            <person name="Wang Q."/>
            <person name="Zhang B."/>
            <person name="Ji P."/>
            <person name="Sakyi L.B."/>
            <person name="Cui X."/>
            <person name="Yuan T."/>
            <person name="Jiang B."/>
            <person name="Yang W."/>
            <person name="Lam T.T.-Y."/>
            <person name="Chang Q."/>
            <person name="Ding S."/>
            <person name="Wang X."/>
            <person name="Zhu J."/>
            <person name="Ruan X."/>
            <person name="Zhao L."/>
            <person name="Wei J."/>
            <person name="Que T."/>
            <person name="Du C."/>
            <person name="Cheng J."/>
            <person name="Dai P."/>
            <person name="Han X."/>
            <person name="Huang E."/>
            <person name="Gao Y."/>
            <person name="Liu J."/>
            <person name="Shao H."/>
            <person name="Ye R."/>
            <person name="Li L."/>
            <person name="Wei W."/>
            <person name="Wang X."/>
            <person name="Wang C."/>
            <person name="Yang T."/>
            <person name="Huo Q."/>
            <person name="Li W."/>
            <person name="Guo W."/>
            <person name="Chen H."/>
            <person name="Zhou L."/>
            <person name="Ni X."/>
            <person name="Tian J."/>
            <person name="Zhou Y."/>
            <person name="Sheng Y."/>
            <person name="Liu T."/>
            <person name="Pan Y."/>
            <person name="Xia L."/>
            <person name="Li J."/>
            <person name="Zhao F."/>
            <person name="Cao W."/>
        </authorList>
    </citation>
    <scope>NUCLEOTIDE SEQUENCE</scope>
    <source>
        <strain evidence="1">Hyas-2018</strain>
    </source>
</reference>
<evidence type="ECO:0000313" key="1">
    <source>
        <dbReference type="EMBL" id="KAH6934052.1"/>
    </source>
</evidence>
<protein>
    <submittedName>
        <fullName evidence="1">Uncharacterized protein</fullName>
    </submittedName>
</protein>
<evidence type="ECO:0000313" key="2">
    <source>
        <dbReference type="Proteomes" id="UP000821845"/>
    </source>
</evidence>
<comment type="caution">
    <text evidence="1">The sequence shown here is derived from an EMBL/GenBank/DDBJ whole genome shotgun (WGS) entry which is preliminary data.</text>
</comment>
<dbReference type="Proteomes" id="UP000821845">
    <property type="component" value="Chromosome 4"/>
</dbReference>
<organism evidence="1 2">
    <name type="scientific">Hyalomma asiaticum</name>
    <name type="common">Tick</name>
    <dbReference type="NCBI Taxonomy" id="266040"/>
    <lineage>
        <taxon>Eukaryota</taxon>
        <taxon>Metazoa</taxon>
        <taxon>Ecdysozoa</taxon>
        <taxon>Arthropoda</taxon>
        <taxon>Chelicerata</taxon>
        <taxon>Arachnida</taxon>
        <taxon>Acari</taxon>
        <taxon>Parasitiformes</taxon>
        <taxon>Ixodida</taxon>
        <taxon>Ixodoidea</taxon>
        <taxon>Ixodidae</taxon>
        <taxon>Hyalomminae</taxon>
        <taxon>Hyalomma</taxon>
    </lineage>
</organism>
<gene>
    <name evidence="1" type="ORF">HPB50_019794</name>
</gene>
<sequence>MQSLRFLYFILYFCAVSNFFGVVTSVMGEHSRVKSGGIVFDVIYGFISALNFISDVMMIRALKNLTEAKEKLRLFIIWNALTTCACYITDIFQNHFMSRHMKLEKHQLGDLDEASARNSIFYMTVFFSSVVFAVKGGILYAFYQMYENYDQVVANEEARIRGDRSVIANAPAGGYMFQQGNPVGVSTVATTAPTGPMALPAGGYQMAGPGWSAVPGTAPGMPQAPGQPYYIMIQQPYPPGQQQAATATQPQPFPPGGIVYMYNPGAQPQPAVGQPEIDSSTAAAAKTAEVASAESSPEKATTTGTSPTRASSDHNTRGNTANRNSPSSVVHGTGAAEVANAEAAAGKSGNASDAASPEKPHGHKRHRSPPKRMSSSESGSHSD</sequence>
<name>A0ACB7SFU6_HYAAI</name>
<keyword evidence="2" id="KW-1185">Reference proteome</keyword>
<proteinExistence type="predicted"/>
<dbReference type="EMBL" id="CM023484">
    <property type="protein sequence ID" value="KAH6934052.1"/>
    <property type="molecule type" value="Genomic_DNA"/>
</dbReference>
<accession>A0ACB7SFU6</accession>